<evidence type="ECO:0000313" key="4">
    <source>
        <dbReference type="Proteomes" id="UP000237968"/>
    </source>
</evidence>
<feature type="signal peptide" evidence="2">
    <location>
        <begin position="1"/>
        <end position="20"/>
    </location>
</feature>
<evidence type="ECO:0000256" key="2">
    <source>
        <dbReference type="SAM" id="SignalP"/>
    </source>
</evidence>
<sequence>MTARRPLIIVAALLLAPALACEPDAAKDRAKDRAKEVGEQAKDKAGELAEDAVDKSKELWAERNGELSEGAKSIFAKGASASGEGVEALLSKGQQVAPVAVEIGKSLQSMIDSDVDIEPIVQKLDDDDAQAQLDLRIKDMPRVETIDGVDVGFKDVTQWDSGGRETESAYLILWRADERLLGLVYRSRKRINIDKMVEEAPHLLSLAQGVL</sequence>
<protein>
    <submittedName>
        <fullName evidence="3">Uncharacterized protein</fullName>
    </submittedName>
</protein>
<keyword evidence="2" id="KW-0732">Signal</keyword>
<comment type="caution">
    <text evidence="3">The sequence shown here is derived from an EMBL/GenBank/DDBJ whole genome shotgun (WGS) entry which is preliminary data.</text>
</comment>
<name>A0A2S9XJV7_9BACT</name>
<dbReference type="Proteomes" id="UP000237968">
    <property type="component" value="Unassembled WGS sequence"/>
</dbReference>
<dbReference type="RefSeq" id="WP_146155990.1">
    <property type="nucleotide sequence ID" value="NZ_PVNK01000190.1"/>
</dbReference>
<reference evidence="3 4" key="1">
    <citation type="submission" date="2018-03" db="EMBL/GenBank/DDBJ databases">
        <title>Draft Genome Sequences of the Obligatory Marine Myxobacteria Enhygromyxa salina SWB005.</title>
        <authorList>
            <person name="Poehlein A."/>
            <person name="Moghaddam J.A."/>
            <person name="Harms H."/>
            <person name="Alanjari M."/>
            <person name="Koenig G.M."/>
            <person name="Daniel R."/>
            <person name="Schaeberle T.F."/>
        </authorList>
    </citation>
    <scope>NUCLEOTIDE SEQUENCE [LARGE SCALE GENOMIC DNA]</scope>
    <source>
        <strain evidence="3 4">SWB005</strain>
    </source>
</reference>
<dbReference type="OrthoDB" id="5515870at2"/>
<dbReference type="AlphaFoldDB" id="A0A2S9XJV7"/>
<evidence type="ECO:0000313" key="3">
    <source>
        <dbReference type="EMBL" id="PRP93169.1"/>
    </source>
</evidence>
<keyword evidence="4" id="KW-1185">Reference proteome</keyword>
<proteinExistence type="predicted"/>
<accession>A0A2S9XJV7</accession>
<feature type="region of interest" description="Disordered" evidence="1">
    <location>
        <begin position="24"/>
        <end position="53"/>
    </location>
</feature>
<evidence type="ECO:0000256" key="1">
    <source>
        <dbReference type="SAM" id="MobiDB-lite"/>
    </source>
</evidence>
<organism evidence="3 4">
    <name type="scientific">Enhygromyxa salina</name>
    <dbReference type="NCBI Taxonomy" id="215803"/>
    <lineage>
        <taxon>Bacteria</taxon>
        <taxon>Pseudomonadati</taxon>
        <taxon>Myxococcota</taxon>
        <taxon>Polyangia</taxon>
        <taxon>Nannocystales</taxon>
        <taxon>Nannocystaceae</taxon>
        <taxon>Enhygromyxa</taxon>
    </lineage>
</organism>
<gene>
    <name evidence="3" type="ORF">ENSA5_44360</name>
</gene>
<dbReference type="EMBL" id="PVNK01000190">
    <property type="protein sequence ID" value="PRP93169.1"/>
    <property type="molecule type" value="Genomic_DNA"/>
</dbReference>
<feature type="chain" id="PRO_5015599959" evidence="2">
    <location>
        <begin position="21"/>
        <end position="211"/>
    </location>
</feature>